<evidence type="ECO:0000313" key="2">
    <source>
        <dbReference type="EMBL" id="OIR09483.1"/>
    </source>
</evidence>
<keyword evidence="2" id="KW-0378">Hydrolase</keyword>
<dbReference type="GO" id="GO:0004519">
    <property type="term" value="F:endonuclease activity"/>
    <property type="evidence" value="ECO:0007669"/>
    <property type="project" value="UniProtKB-KW"/>
</dbReference>
<proteinExistence type="predicted"/>
<dbReference type="InterPro" id="IPR047693">
    <property type="entry name" value="RNA-guided_IscB-like"/>
</dbReference>
<accession>A0A1J5SNG0</accession>
<dbReference type="NCBIfam" id="NF040563">
    <property type="entry name" value="guided_IscB"/>
    <property type="match status" value="1"/>
</dbReference>
<keyword evidence="2" id="KW-0540">Nuclease</keyword>
<dbReference type="InterPro" id="IPR003615">
    <property type="entry name" value="HNH_nuc"/>
</dbReference>
<sequence>MAVFVVDKRKNPLMPCSEKRATKLLGSGRARVHRLIPFSIRVLDREVAGCVLQPVKIKIDPGSKFTGIAVVRETKSIDVATGETGIAVHVLNLFELVHRGRQISEALTARRQMRRRRRGNLRYREPRFLNRGNKDKGWLAPSLQHRVDTTAAWASRLCRLAPVRGISQELVRFDMQKIENPEISGVEYQQGTLAGFEVREYLLNKWDRKCAYCDAKEVPLQIEHIHSKACGGSNRVSNLTLACEPCNQRKGAQDVRVFLAKDTKRLERILAQAKRPLKDAAAVNATRWALFNSLKTTGLPVTTGSGGLTKYNRTQLGIPKTHALDAVCVGAVSAATSWQKPTLTIKATGRGSYQRTRLDAFGFPRGYLTRKKRINGFQTGDMVSADITKGKNIGFYVGRVAVRATGSFNIQTAQGVVQGVSHRHCRLVQRADGYGYSQVAERKEMRNQVSRKARNASRSALYLTSLKDSVSRAQ</sequence>
<dbReference type="Pfam" id="PF14239">
    <property type="entry name" value="RRXRR"/>
    <property type="match status" value="1"/>
</dbReference>
<keyword evidence="2" id="KW-0255">Endonuclease</keyword>
<dbReference type="Gene3D" id="1.10.30.50">
    <property type="match status" value="1"/>
</dbReference>
<feature type="domain" description="HNH nuclease" evidence="1">
    <location>
        <begin position="197"/>
        <end position="248"/>
    </location>
</feature>
<dbReference type="EMBL" id="MLJW01000026">
    <property type="protein sequence ID" value="OIR09483.1"/>
    <property type="molecule type" value="Genomic_DNA"/>
</dbReference>
<evidence type="ECO:0000259" key="1">
    <source>
        <dbReference type="SMART" id="SM00507"/>
    </source>
</evidence>
<dbReference type="InterPro" id="IPR029471">
    <property type="entry name" value="HNH_5"/>
</dbReference>
<organism evidence="2">
    <name type="scientific">mine drainage metagenome</name>
    <dbReference type="NCBI Taxonomy" id="410659"/>
    <lineage>
        <taxon>unclassified sequences</taxon>
        <taxon>metagenomes</taxon>
        <taxon>ecological metagenomes</taxon>
    </lineage>
</organism>
<dbReference type="AlphaFoldDB" id="A0A1J5SNG0"/>
<reference evidence="2" key="1">
    <citation type="submission" date="2016-10" db="EMBL/GenBank/DDBJ databases">
        <title>Sequence of Gallionella enrichment culture.</title>
        <authorList>
            <person name="Poehlein A."/>
            <person name="Muehling M."/>
            <person name="Daniel R."/>
        </authorList>
    </citation>
    <scope>NUCLEOTIDE SEQUENCE</scope>
</reference>
<protein>
    <submittedName>
        <fullName evidence="2">HNH endonuclease</fullName>
    </submittedName>
</protein>
<dbReference type="InterPro" id="IPR025938">
    <property type="entry name" value="RRXRR_dom"/>
</dbReference>
<name>A0A1J5SNG0_9ZZZZ</name>
<dbReference type="SMART" id="SM00507">
    <property type="entry name" value="HNHc"/>
    <property type="match status" value="1"/>
</dbReference>
<dbReference type="Pfam" id="PF14279">
    <property type="entry name" value="HNH_5"/>
    <property type="match status" value="1"/>
</dbReference>
<comment type="caution">
    <text evidence="2">The sequence shown here is derived from an EMBL/GenBank/DDBJ whole genome shotgun (WGS) entry which is preliminary data.</text>
</comment>
<dbReference type="CDD" id="cd00085">
    <property type="entry name" value="HNHc"/>
    <property type="match status" value="1"/>
</dbReference>
<gene>
    <name evidence="2" type="ORF">GALL_83220</name>
</gene>